<feature type="domain" description="Galectin" evidence="2">
    <location>
        <begin position="1"/>
        <end position="38"/>
    </location>
</feature>
<keyword evidence="1" id="KW-0430">Lectin</keyword>
<reference evidence="3 4" key="1">
    <citation type="submission" date="2015-09" db="EMBL/GenBank/DDBJ databases">
        <title>Draft genome of the parasitic nematode Teladorsagia circumcincta isolate WARC Sus (inbred).</title>
        <authorList>
            <person name="Mitreva M."/>
        </authorList>
    </citation>
    <scope>NUCLEOTIDE SEQUENCE [LARGE SCALE GENOMIC DNA]</scope>
    <source>
        <strain evidence="3 4">S</strain>
    </source>
</reference>
<proteinExistence type="predicted"/>
<organism evidence="3 4">
    <name type="scientific">Teladorsagia circumcincta</name>
    <name type="common">Brown stomach worm</name>
    <name type="synonym">Ostertagia circumcincta</name>
    <dbReference type="NCBI Taxonomy" id="45464"/>
    <lineage>
        <taxon>Eukaryota</taxon>
        <taxon>Metazoa</taxon>
        <taxon>Ecdysozoa</taxon>
        <taxon>Nematoda</taxon>
        <taxon>Chromadorea</taxon>
        <taxon>Rhabditida</taxon>
        <taxon>Rhabditina</taxon>
        <taxon>Rhabditomorpha</taxon>
        <taxon>Strongyloidea</taxon>
        <taxon>Trichostrongylidae</taxon>
        <taxon>Teladorsagia</taxon>
    </lineage>
</organism>
<evidence type="ECO:0000259" key="2">
    <source>
        <dbReference type="PROSITE" id="PS51304"/>
    </source>
</evidence>
<protein>
    <recommendedName>
        <fullName evidence="2">Galectin domain-containing protein</fullName>
    </recommendedName>
</protein>
<dbReference type="OrthoDB" id="6251307at2759"/>
<dbReference type="PROSITE" id="PS51304">
    <property type="entry name" value="GALECTIN"/>
    <property type="match status" value="1"/>
</dbReference>
<sequence length="92" mass="10144">VFANRVEVGTFEQRQPLDGIDHVSIRGDLVKLRLFHYGGRIFPNPYMAVAELKPGKRLDISALPTGEQFVVVLVDTDLISGPLEFTSGSFLA</sequence>
<gene>
    <name evidence="3" type="ORF">TELCIR_26316</name>
</gene>
<dbReference type="GO" id="GO:0030246">
    <property type="term" value="F:carbohydrate binding"/>
    <property type="evidence" value="ECO:0007669"/>
    <property type="project" value="UniProtKB-KW"/>
</dbReference>
<dbReference type="InterPro" id="IPR001079">
    <property type="entry name" value="Galectin_CRD"/>
</dbReference>
<dbReference type="AlphaFoldDB" id="A0A2G9T3B3"/>
<dbReference type="EMBL" id="KZ428162">
    <property type="protein sequence ID" value="PIO52378.1"/>
    <property type="molecule type" value="Genomic_DNA"/>
</dbReference>
<dbReference type="Proteomes" id="UP000230423">
    <property type="component" value="Unassembled WGS sequence"/>
</dbReference>
<evidence type="ECO:0000313" key="4">
    <source>
        <dbReference type="Proteomes" id="UP000230423"/>
    </source>
</evidence>
<name>A0A2G9T3B3_TELCI</name>
<keyword evidence="4" id="KW-1185">Reference proteome</keyword>
<feature type="non-terminal residue" evidence="3">
    <location>
        <position position="1"/>
    </location>
</feature>
<evidence type="ECO:0000256" key="1">
    <source>
        <dbReference type="ARBA" id="ARBA00022734"/>
    </source>
</evidence>
<accession>A0A2G9T3B3</accession>
<evidence type="ECO:0000313" key="3">
    <source>
        <dbReference type="EMBL" id="PIO52378.1"/>
    </source>
</evidence>